<proteinExistence type="predicted"/>
<keyword evidence="2" id="KW-0732">Signal</keyword>
<keyword evidence="3" id="KW-0472">Membrane</keyword>
<comment type="subcellular location">
    <subcellularLocation>
        <location evidence="1">Membrane</location>
    </subcellularLocation>
</comment>
<evidence type="ECO:0000256" key="1">
    <source>
        <dbReference type="ARBA" id="ARBA00004370"/>
    </source>
</evidence>
<keyword evidence="5" id="KW-0675">Receptor</keyword>
<evidence type="ECO:0000256" key="3">
    <source>
        <dbReference type="ARBA" id="ARBA00023136"/>
    </source>
</evidence>
<feature type="domain" description="Activin types I and II receptor" evidence="4">
    <location>
        <begin position="7"/>
        <end position="82"/>
    </location>
</feature>
<protein>
    <submittedName>
        <fullName evidence="5">TGF-beta receptor type-1</fullName>
    </submittedName>
</protein>
<dbReference type="AlphaFoldDB" id="A0A131YYH8"/>
<evidence type="ECO:0000313" key="5">
    <source>
        <dbReference type="EMBL" id="JAP83560.1"/>
    </source>
</evidence>
<dbReference type="Gene3D" id="2.10.60.10">
    <property type="entry name" value="CD59"/>
    <property type="match status" value="1"/>
</dbReference>
<dbReference type="SUPFAM" id="SSF57302">
    <property type="entry name" value="Snake toxin-like"/>
    <property type="match status" value="1"/>
</dbReference>
<dbReference type="CDD" id="cd23598">
    <property type="entry name" value="TFP_LU_ECD_Babo"/>
    <property type="match status" value="1"/>
</dbReference>
<organism evidence="5">
    <name type="scientific">Rhipicephalus appendiculatus</name>
    <name type="common">Brown ear tick</name>
    <dbReference type="NCBI Taxonomy" id="34631"/>
    <lineage>
        <taxon>Eukaryota</taxon>
        <taxon>Metazoa</taxon>
        <taxon>Ecdysozoa</taxon>
        <taxon>Arthropoda</taxon>
        <taxon>Chelicerata</taxon>
        <taxon>Arachnida</taxon>
        <taxon>Acari</taxon>
        <taxon>Parasitiformes</taxon>
        <taxon>Ixodida</taxon>
        <taxon>Ixodoidea</taxon>
        <taxon>Ixodidae</taxon>
        <taxon>Rhipicephalinae</taxon>
        <taxon>Rhipicephalus</taxon>
        <taxon>Rhipicephalus</taxon>
    </lineage>
</organism>
<dbReference type="EMBL" id="GEDV01004997">
    <property type="protein sequence ID" value="JAP83560.1"/>
    <property type="molecule type" value="Transcribed_RNA"/>
</dbReference>
<evidence type="ECO:0000259" key="4">
    <source>
        <dbReference type="Pfam" id="PF01064"/>
    </source>
</evidence>
<dbReference type="Pfam" id="PF01064">
    <property type="entry name" value="Activin_recp"/>
    <property type="match status" value="1"/>
</dbReference>
<dbReference type="InterPro" id="IPR000472">
    <property type="entry name" value="Activin_recp"/>
</dbReference>
<sequence length="132" mass="14478">MERGLGLKCYCDICPNHTCETDGICFATTTKSKKGALTHQYRCIPKEELTPPDNPISCHHSNNVDDHFAIECCRGADYCNLNIVPTLSPSTVEIAPADAQQCAILLDYSQVLIAPTYIPTKTLTEALMTVET</sequence>
<dbReference type="GO" id="GO:0016020">
    <property type="term" value="C:membrane"/>
    <property type="evidence" value="ECO:0007669"/>
    <property type="project" value="UniProtKB-SubCell"/>
</dbReference>
<reference evidence="5" key="1">
    <citation type="journal article" date="2016" name="Ticks Tick Borne Dis.">
        <title>De novo assembly and annotation of the salivary gland transcriptome of Rhipicephalus appendiculatus male and female ticks during blood feeding.</title>
        <authorList>
            <person name="de Castro M.H."/>
            <person name="de Klerk D."/>
            <person name="Pienaar R."/>
            <person name="Latif A.A."/>
            <person name="Rees D.J."/>
            <person name="Mans B.J."/>
        </authorList>
    </citation>
    <scope>NUCLEOTIDE SEQUENCE</scope>
    <source>
        <tissue evidence="5">Salivary glands</tissue>
    </source>
</reference>
<dbReference type="GO" id="GO:0004675">
    <property type="term" value="F:transmembrane receptor protein serine/threonine kinase activity"/>
    <property type="evidence" value="ECO:0007669"/>
    <property type="project" value="InterPro"/>
</dbReference>
<accession>A0A131YYH8</accession>
<dbReference type="InterPro" id="IPR045860">
    <property type="entry name" value="Snake_toxin-like_sf"/>
</dbReference>
<name>A0A131YYH8_RHIAP</name>
<evidence type="ECO:0000256" key="2">
    <source>
        <dbReference type="ARBA" id="ARBA00022729"/>
    </source>
</evidence>